<dbReference type="Pfam" id="PF13602">
    <property type="entry name" value="ADH_zinc_N_2"/>
    <property type="match status" value="1"/>
</dbReference>
<dbReference type="Pfam" id="PF08240">
    <property type="entry name" value="ADH_N"/>
    <property type="match status" value="1"/>
</dbReference>
<evidence type="ECO:0000313" key="4">
    <source>
        <dbReference type="Proteomes" id="UP000326207"/>
    </source>
</evidence>
<dbReference type="PANTHER" id="PTHR44154:SF1">
    <property type="entry name" value="QUINONE OXIDOREDUCTASE"/>
    <property type="match status" value="1"/>
</dbReference>
<dbReference type="GO" id="GO:0044281">
    <property type="term" value="P:small molecule metabolic process"/>
    <property type="evidence" value="ECO:0007669"/>
    <property type="project" value="UniProtKB-ARBA"/>
</dbReference>
<gene>
    <name evidence="3" type="ORF">DP108_03120</name>
</gene>
<dbReference type="PANTHER" id="PTHR44154">
    <property type="entry name" value="QUINONE OXIDOREDUCTASE"/>
    <property type="match status" value="1"/>
</dbReference>
<dbReference type="Gene3D" id="3.90.180.10">
    <property type="entry name" value="Medium-chain alcohol dehydrogenases, catalytic domain"/>
    <property type="match status" value="1"/>
</dbReference>
<dbReference type="SUPFAM" id="SSF50129">
    <property type="entry name" value="GroES-like"/>
    <property type="match status" value="1"/>
</dbReference>
<dbReference type="InterPro" id="IPR011032">
    <property type="entry name" value="GroES-like_sf"/>
</dbReference>
<dbReference type="InterPro" id="IPR013154">
    <property type="entry name" value="ADH-like_N"/>
</dbReference>
<dbReference type="RefSeq" id="WP_152155977.1">
    <property type="nucleotide sequence ID" value="NZ_QMDY01000002.1"/>
</dbReference>
<dbReference type="SUPFAM" id="SSF51735">
    <property type="entry name" value="NAD(P)-binding Rossmann-fold domains"/>
    <property type="match status" value="1"/>
</dbReference>
<dbReference type="InterPro" id="IPR020843">
    <property type="entry name" value="ER"/>
</dbReference>
<organism evidence="3 4">
    <name type="scientific">Halosegnis rubeus</name>
    <dbReference type="NCBI Taxonomy" id="2212850"/>
    <lineage>
        <taxon>Archaea</taxon>
        <taxon>Methanobacteriati</taxon>
        <taxon>Methanobacteriota</taxon>
        <taxon>Stenosarchaea group</taxon>
        <taxon>Halobacteria</taxon>
        <taxon>Halobacteriales</taxon>
        <taxon>Natronomonadaceae</taxon>
        <taxon>Halosegnis</taxon>
    </lineage>
</organism>
<dbReference type="Gene3D" id="3.40.50.720">
    <property type="entry name" value="NAD(P)-binding Rossmann-like Domain"/>
    <property type="match status" value="1"/>
</dbReference>
<name>A0A5N5UJY0_9EURY</name>
<dbReference type="GO" id="GO:0016616">
    <property type="term" value="F:oxidoreductase activity, acting on the CH-OH group of donors, NAD or NADP as acceptor"/>
    <property type="evidence" value="ECO:0007669"/>
    <property type="project" value="UniProtKB-ARBA"/>
</dbReference>
<keyword evidence="1" id="KW-0521">NADP</keyword>
<accession>A0A5N5UJY0</accession>
<evidence type="ECO:0000256" key="1">
    <source>
        <dbReference type="ARBA" id="ARBA00022857"/>
    </source>
</evidence>
<sequence>MRAVRYHEHGGPEQLAVEDVERPEPAADELLVRVSTAGVNPVDTYFREGSYPVPELPWIPGSDAVGEVVSVGSDVTDYETGQRVYATGLGRTTPGACAEYAAVSTDLAAPLPDGVGDAEAAALALVGTTAWQAFVHHGDITPGDEVLVHGANGGVGHVAVQLARAMGADVTATAKPPYHDEVERLGASTVLDYARGDLASALADACEPSLVLGTVVDRTIETDAEVLAPGGRIVAIGNTEPTVAFPMGPGKGKDIRLQAMSMFNTPNTSTVLSRLAGMVARGDIEPVVAREYALDDIEDAHRDVLAESVLGKLVVRP</sequence>
<evidence type="ECO:0000259" key="2">
    <source>
        <dbReference type="SMART" id="SM00829"/>
    </source>
</evidence>
<dbReference type="InterPro" id="IPR051603">
    <property type="entry name" value="Zinc-ADH_QOR/CCCR"/>
</dbReference>
<dbReference type="SMART" id="SM00829">
    <property type="entry name" value="PKS_ER"/>
    <property type="match status" value="1"/>
</dbReference>
<comment type="caution">
    <text evidence="3">The sequence shown here is derived from an EMBL/GenBank/DDBJ whole genome shotgun (WGS) entry which is preliminary data.</text>
</comment>
<dbReference type="AlphaFoldDB" id="A0A5N5UJY0"/>
<reference evidence="3 4" key="1">
    <citation type="submission" date="2019-10" db="EMBL/GenBank/DDBJ databases">
        <title>Unraveling microbial dark matter from salterns through culturing: the case of the genus Halosegnis.</title>
        <authorList>
            <person name="Duran-Viseras A."/>
            <person name="Andrei A.-S."/>
            <person name="Vera-Gargallo B."/>
            <person name="Ghai R."/>
            <person name="Sanchez-Porro C."/>
            <person name="Ventosa A."/>
        </authorList>
    </citation>
    <scope>NUCLEOTIDE SEQUENCE [LARGE SCALE GENOMIC DNA]</scope>
    <source>
        <strain evidence="3 4">F19-13</strain>
    </source>
</reference>
<feature type="domain" description="Enoyl reductase (ER)" evidence="2">
    <location>
        <begin position="10"/>
        <end position="315"/>
    </location>
</feature>
<proteinExistence type="predicted"/>
<dbReference type="InterPro" id="IPR036291">
    <property type="entry name" value="NAD(P)-bd_dom_sf"/>
</dbReference>
<dbReference type="CDD" id="cd08253">
    <property type="entry name" value="zeta_crystallin"/>
    <property type="match status" value="1"/>
</dbReference>
<dbReference type="GO" id="GO:0030554">
    <property type="term" value="F:adenyl nucleotide binding"/>
    <property type="evidence" value="ECO:0007669"/>
    <property type="project" value="UniProtKB-ARBA"/>
</dbReference>
<dbReference type="GO" id="GO:0043168">
    <property type="term" value="F:anion binding"/>
    <property type="evidence" value="ECO:0007669"/>
    <property type="project" value="UniProtKB-ARBA"/>
</dbReference>
<protein>
    <submittedName>
        <fullName evidence="3">Zinc-binding dehydrogenase</fullName>
    </submittedName>
</protein>
<evidence type="ECO:0000313" key="3">
    <source>
        <dbReference type="EMBL" id="KAB7519119.1"/>
    </source>
</evidence>
<dbReference type="EMBL" id="QMDY01000002">
    <property type="protein sequence ID" value="KAB7519119.1"/>
    <property type="molecule type" value="Genomic_DNA"/>
</dbReference>
<dbReference type="Proteomes" id="UP000326207">
    <property type="component" value="Unassembled WGS sequence"/>
</dbReference>